<dbReference type="InterPro" id="IPR023298">
    <property type="entry name" value="ATPase_P-typ_TM_dom_sf"/>
</dbReference>
<evidence type="ECO:0000256" key="4">
    <source>
        <dbReference type="ARBA" id="ARBA00022692"/>
    </source>
</evidence>
<dbReference type="InterPro" id="IPR044492">
    <property type="entry name" value="P_typ_ATPase_HD_dom"/>
</dbReference>
<evidence type="ECO:0000313" key="16">
    <source>
        <dbReference type="Proteomes" id="UP000290189"/>
    </source>
</evidence>
<dbReference type="Pfam" id="PF00122">
    <property type="entry name" value="E1-E2_ATPase"/>
    <property type="match status" value="1"/>
</dbReference>
<evidence type="ECO:0000256" key="3">
    <source>
        <dbReference type="ARBA" id="ARBA00022553"/>
    </source>
</evidence>
<dbReference type="EMBL" id="OVEO01000006">
    <property type="protein sequence ID" value="SPQ96615.1"/>
    <property type="molecule type" value="Genomic_DNA"/>
</dbReference>
<evidence type="ECO:0000256" key="10">
    <source>
        <dbReference type="ARBA" id="ARBA00023065"/>
    </source>
</evidence>
<evidence type="ECO:0000256" key="2">
    <source>
        <dbReference type="ARBA" id="ARBA00022475"/>
    </source>
</evidence>
<evidence type="ECO:0000256" key="13">
    <source>
        <dbReference type="SAM" id="Phobius"/>
    </source>
</evidence>
<dbReference type="Gene3D" id="1.20.1110.10">
    <property type="entry name" value="Calcium-transporting ATPase, transmembrane domain"/>
    <property type="match status" value="1"/>
</dbReference>
<keyword evidence="8" id="KW-1278">Translocase</keyword>
<feature type="domain" description="Cation-transporting P-type ATPase N-terminal" evidence="14">
    <location>
        <begin position="18"/>
        <end position="99"/>
    </location>
</feature>
<dbReference type="PROSITE" id="PS00154">
    <property type="entry name" value="ATPASE_E1_E2"/>
    <property type="match status" value="1"/>
</dbReference>
<evidence type="ECO:0000256" key="9">
    <source>
        <dbReference type="ARBA" id="ARBA00022989"/>
    </source>
</evidence>
<keyword evidence="15" id="KW-0496">Mitochondrion</keyword>
<sequence>MAKRRVASCTVATAPPYTEHLLSIAELADLHPSIDAGNVGNSPGVSTDAAQALLLQDGPNCMTPAPPVSFITRVVRALIVDRFMLMLIVAGALCLLAYAVQPMDGTHLTLSLTLLVVVVLTTAMTLFQEGKAASAMSGFESLMANTAMAIRDNGCMRQVDAADLVVGDIVQIETGDQIPADLRLLDVTALEVNNASLTGETVAVRCHASQVGHDVTDVIHAGNVVFSGTLVVGGRGLGVVIRTGDRTKIGTIAALVDSTERERTRLESDMSQFVTFIGVLAFVTAIPLFVVACVRKHPIVDAFVDTFVIIMVANVPQGLPSAVATSLTIAARRLAGVNVFVRRLSAIETLGSVTVIASDKTGTLTQNRMTTCMVLIDDQRIAVQDGMETAGAAMQDVLRVAALCNMAQRTDDGDLRGNASDVAIYEFADRFAKVGVEATRTACPTLFEVPFSSQRKWMACVVCAGSDLLAEWPLTVAFVQVAEGPRRLLLVKGAPERVAALCTTITTGAGDRVPIESSSARSALNRSKIRCMKNARRVLALAMRELAADDSSVDYQAEFDKGALVADLTMVGCIALEDPPKPSVPGAIARCRQAGIKVMMITGDHPETGQAIAKQCNIFHDERRVSITIADANAPPVPKIANGERVVVVGAELGAFNDDDWDRVLSAEEIVFTRTSPHDKREIVRRLQERGEVVAVTGDGVNDSPALKLADVGVSMGVGGSAVAKDAADIILLDDEFETLVNGIEQGRIIFDNLVKTIAYTLSSMVPQLTSILLGVGLGAPMGMSPLLLLILDLVTEAPSALSLAFEPAEPDIMTRPPRPAGGRLVSWALLAYSYLQAGLVHAAAAVLAYLFVFVQAGVAVPDVFRQQWFQPNAAPYAAADGRILDGARQMEVVGHAQIAFFATIVVGQFLHLWMCRTRRASVVASPRSYLSNRVLAAGGVLAMSIMAAIVYVDGIRDAVLGMRVPAPDPIAVFVPGVVAGLTLWVWSETRKAIIRRCPDTCLTACLQW</sequence>
<evidence type="ECO:0000256" key="1">
    <source>
        <dbReference type="ARBA" id="ARBA00004651"/>
    </source>
</evidence>
<protein>
    <recommendedName>
        <fullName evidence="14">Cation-transporting P-type ATPase N-terminal domain-containing protein</fullName>
    </recommendedName>
</protein>
<name>A0A3P3Y8W8_PLABS</name>
<proteinExistence type="inferred from homology"/>
<dbReference type="GO" id="GO:1990573">
    <property type="term" value="P:potassium ion import across plasma membrane"/>
    <property type="evidence" value="ECO:0007669"/>
    <property type="project" value="TreeGrafter"/>
</dbReference>
<dbReference type="Gene3D" id="3.40.1110.10">
    <property type="entry name" value="Calcium-transporting ATPase, cytoplasmic domain N"/>
    <property type="match status" value="1"/>
</dbReference>
<dbReference type="Proteomes" id="UP000290189">
    <property type="component" value="Unassembled WGS sequence"/>
</dbReference>
<keyword evidence="4 13" id="KW-0812">Transmembrane</keyword>
<evidence type="ECO:0000256" key="11">
    <source>
        <dbReference type="ARBA" id="ARBA00023136"/>
    </source>
</evidence>
<dbReference type="Gene3D" id="2.70.150.10">
    <property type="entry name" value="Calcium-transporting ATPase, cytoplasmic transduction domain A"/>
    <property type="match status" value="1"/>
</dbReference>
<dbReference type="InterPro" id="IPR036412">
    <property type="entry name" value="HAD-like_sf"/>
</dbReference>
<keyword evidence="6" id="KW-0067">ATP-binding</keyword>
<dbReference type="GO" id="GO:0036376">
    <property type="term" value="P:sodium ion export across plasma membrane"/>
    <property type="evidence" value="ECO:0007669"/>
    <property type="project" value="TreeGrafter"/>
</dbReference>
<dbReference type="SMART" id="SM00831">
    <property type="entry name" value="Cation_ATPase_N"/>
    <property type="match status" value="1"/>
</dbReference>
<feature type="transmembrane region" description="Helical" evidence="13">
    <location>
        <begin position="965"/>
        <end position="987"/>
    </location>
</feature>
<dbReference type="PRINTS" id="PR00121">
    <property type="entry name" value="NAKATPASE"/>
</dbReference>
<dbReference type="NCBIfam" id="TIGR01494">
    <property type="entry name" value="ATPase_P-type"/>
    <property type="match status" value="2"/>
</dbReference>
<evidence type="ECO:0000256" key="7">
    <source>
        <dbReference type="ARBA" id="ARBA00022842"/>
    </source>
</evidence>
<dbReference type="GO" id="GO:1902600">
    <property type="term" value="P:proton transmembrane transport"/>
    <property type="evidence" value="ECO:0007669"/>
    <property type="project" value="TreeGrafter"/>
</dbReference>
<evidence type="ECO:0000313" key="15">
    <source>
        <dbReference type="EMBL" id="SPQ96615.1"/>
    </source>
</evidence>
<keyword evidence="9 13" id="KW-1133">Transmembrane helix</keyword>
<dbReference type="PANTHER" id="PTHR43294:SF21">
    <property type="entry name" value="CATION TRANSPORTING ATPASE"/>
    <property type="match status" value="1"/>
</dbReference>
<dbReference type="InterPro" id="IPR006068">
    <property type="entry name" value="ATPase_P-typ_cation-transptr_C"/>
</dbReference>
<dbReference type="InterPro" id="IPR018303">
    <property type="entry name" value="ATPase_P-typ_P_site"/>
</dbReference>
<dbReference type="Pfam" id="PF00689">
    <property type="entry name" value="Cation_ATPase_C"/>
    <property type="match status" value="1"/>
</dbReference>
<keyword evidence="10" id="KW-0813">Transport</keyword>
<dbReference type="SUPFAM" id="SSF81653">
    <property type="entry name" value="Calcium ATPase, transduction domain A"/>
    <property type="match status" value="1"/>
</dbReference>
<evidence type="ECO:0000256" key="12">
    <source>
        <dbReference type="ARBA" id="ARBA00038148"/>
    </source>
</evidence>
<dbReference type="GO" id="GO:0006883">
    <property type="term" value="P:intracellular sodium ion homeostasis"/>
    <property type="evidence" value="ECO:0007669"/>
    <property type="project" value="TreeGrafter"/>
</dbReference>
<organism evidence="15 16">
    <name type="scientific">Plasmodiophora brassicae</name>
    <name type="common">Clubroot disease agent</name>
    <dbReference type="NCBI Taxonomy" id="37360"/>
    <lineage>
        <taxon>Eukaryota</taxon>
        <taxon>Sar</taxon>
        <taxon>Rhizaria</taxon>
        <taxon>Endomyxa</taxon>
        <taxon>Phytomyxea</taxon>
        <taxon>Plasmodiophorida</taxon>
        <taxon>Plasmodiophoridae</taxon>
        <taxon>Plasmodiophora</taxon>
    </lineage>
</organism>
<keyword evidence="3" id="KW-0597">Phosphoprotein</keyword>
<keyword evidence="2" id="KW-1003">Cell membrane</keyword>
<dbReference type="GO" id="GO:0030007">
    <property type="term" value="P:intracellular potassium ion homeostasis"/>
    <property type="evidence" value="ECO:0007669"/>
    <property type="project" value="TreeGrafter"/>
</dbReference>
<keyword evidence="7" id="KW-0460">Magnesium</keyword>
<dbReference type="InterPro" id="IPR059000">
    <property type="entry name" value="ATPase_P-type_domA"/>
</dbReference>
<dbReference type="GO" id="GO:0005524">
    <property type="term" value="F:ATP binding"/>
    <property type="evidence" value="ECO:0007669"/>
    <property type="project" value="UniProtKB-KW"/>
</dbReference>
<dbReference type="InterPro" id="IPR023299">
    <property type="entry name" value="ATPase_P-typ_cyto_dom_N"/>
</dbReference>
<evidence type="ECO:0000256" key="6">
    <source>
        <dbReference type="ARBA" id="ARBA00022840"/>
    </source>
</evidence>
<feature type="transmembrane region" description="Helical" evidence="13">
    <location>
        <begin position="893"/>
        <end position="914"/>
    </location>
</feature>
<dbReference type="PANTHER" id="PTHR43294">
    <property type="entry name" value="SODIUM/POTASSIUM-TRANSPORTING ATPASE SUBUNIT ALPHA"/>
    <property type="match status" value="1"/>
</dbReference>
<dbReference type="GO" id="GO:0005391">
    <property type="term" value="F:P-type sodium:potassium-exchanging transporter activity"/>
    <property type="evidence" value="ECO:0007669"/>
    <property type="project" value="TreeGrafter"/>
</dbReference>
<evidence type="ECO:0000256" key="8">
    <source>
        <dbReference type="ARBA" id="ARBA00022967"/>
    </source>
</evidence>
<dbReference type="FunFam" id="3.40.50.1000:FF:000083">
    <property type="entry name" value="Sodium/potassium-transporting ATPase subunit alpha"/>
    <property type="match status" value="1"/>
</dbReference>
<dbReference type="FunFam" id="2.70.150.10:FF:000160">
    <property type="entry name" value="Sarcoplasmic/endoplasmic reticulum calcium ATPase 1"/>
    <property type="match status" value="1"/>
</dbReference>
<dbReference type="SUPFAM" id="SSF81665">
    <property type="entry name" value="Calcium ATPase, transmembrane domain M"/>
    <property type="match status" value="1"/>
</dbReference>
<gene>
    <name evidence="15" type="ORF">PLBR_LOCUS3830</name>
</gene>
<accession>A0A3P3Y8W8</accession>
<dbReference type="GO" id="GO:0005886">
    <property type="term" value="C:plasma membrane"/>
    <property type="evidence" value="ECO:0007669"/>
    <property type="project" value="UniProtKB-SubCell"/>
</dbReference>
<evidence type="ECO:0000259" key="14">
    <source>
        <dbReference type="SMART" id="SM00831"/>
    </source>
</evidence>
<feature type="transmembrane region" description="Helical" evidence="13">
    <location>
        <begin position="83"/>
        <end position="101"/>
    </location>
</feature>
<comment type="similarity">
    <text evidence="12">Belongs to the cation transport ATPase (P-type) (TC 3.A.3) family.</text>
</comment>
<dbReference type="Pfam" id="PF00690">
    <property type="entry name" value="Cation_ATPase_N"/>
    <property type="match status" value="1"/>
</dbReference>
<geneLocation type="mitochondrion" evidence="15"/>
<keyword evidence="10" id="KW-0406">Ion transport</keyword>
<keyword evidence="11 13" id="KW-0472">Membrane</keyword>
<dbReference type="SFLD" id="SFLDS00003">
    <property type="entry name" value="Haloacid_Dehalogenase"/>
    <property type="match status" value="1"/>
</dbReference>
<dbReference type="InterPro" id="IPR008250">
    <property type="entry name" value="ATPase_P-typ_transduc_dom_A_sf"/>
</dbReference>
<feature type="transmembrane region" description="Helical" evidence="13">
    <location>
        <begin position="273"/>
        <end position="292"/>
    </location>
</feature>
<dbReference type="SFLD" id="SFLDG00002">
    <property type="entry name" value="C1.7:_P-type_atpase_like"/>
    <property type="match status" value="1"/>
</dbReference>
<feature type="transmembrane region" description="Helical" evidence="13">
    <location>
        <begin position="825"/>
        <end position="853"/>
    </location>
</feature>
<feature type="transmembrane region" description="Helical" evidence="13">
    <location>
        <begin position="772"/>
        <end position="792"/>
    </location>
</feature>
<dbReference type="InterPro" id="IPR004014">
    <property type="entry name" value="ATPase_P-typ_cation-transptr_N"/>
</dbReference>
<dbReference type="AlphaFoldDB" id="A0A3P3Y8W8"/>
<evidence type="ECO:0000256" key="5">
    <source>
        <dbReference type="ARBA" id="ARBA00022741"/>
    </source>
</evidence>
<dbReference type="SFLD" id="SFLDF00027">
    <property type="entry name" value="p-type_atpase"/>
    <property type="match status" value="1"/>
</dbReference>
<dbReference type="InterPro" id="IPR050510">
    <property type="entry name" value="Cation_transp_ATPase_P-type"/>
</dbReference>
<keyword evidence="5" id="KW-0547">Nucleotide-binding</keyword>
<dbReference type="InterPro" id="IPR001757">
    <property type="entry name" value="P_typ_ATPase"/>
</dbReference>
<reference evidence="15 16" key="1">
    <citation type="submission" date="2018-03" db="EMBL/GenBank/DDBJ databases">
        <authorList>
            <person name="Fogelqvist J."/>
        </authorList>
    </citation>
    <scope>NUCLEOTIDE SEQUENCE [LARGE SCALE GENOMIC DNA]</scope>
</reference>
<feature type="transmembrane region" description="Helical" evidence="13">
    <location>
        <begin position="107"/>
        <end position="127"/>
    </location>
</feature>
<dbReference type="Gene3D" id="3.40.50.1000">
    <property type="entry name" value="HAD superfamily/HAD-like"/>
    <property type="match status" value="1"/>
</dbReference>
<comment type="subcellular location">
    <subcellularLocation>
        <location evidence="1">Cell membrane</location>
        <topology evidence="1">Multi-pass membrane protein</topology>
    </subcellularLocation>
</comment>
<dbReference type="SUPFAM" id="SSF56784">
    <property type="entry name" value="HAD-like"/>
    <property type="match status" value="1"/>
</dbReference>
<dbReference type="GO" id="GO:0016887">
    <property type="term" value="F:ATP hydrolysis activity"/>
    <property type="evidence" value="ECO:0007669"/>
    <property type="project" value="InterPro"/>
</dbReference>
<dbReference type="SUPFAM" id="SSF81660">
    <property type="entry name" value="Metal cation-transporting ATPase, ATP-binding domain N"/>
    <property type="match status" value="1"/>
</dbReference>
<dbReference type="PRINTS" id="PR00119">
    <property type="entry name" value="CATATPASE"/>
</dbReference>
<feature type="transmembrane region" description="Helical" evidence="13">
    <location>
        <begin position="935"/>
        <end position="953"/>
    </location>
</feature>
<dbReference type="Pfam" id="PF13246">
    <property type="entry name" value="Cation_ATPase"/>
    <property type="match status" value="1"/>
</dbReference>
<dbReference type="InterPro" id="IPR023214">
    <property type="entry name" value="HAD_sf"/>
</dbReference>